<dbReference type="Proteomes" id="UP000054466">
    <property type="component" value="Unassembled WGS sequence"/>
</dbReference>
<evidence type="ECO:0008006" key="3">
    <source>
        <dbReference type="Google" id="ProtNLM"/>
    </source>
</evidence>
<name>A0A0D2CP86_9EURO</name>
<proteinExistence type="predicted"/>
<gene>
    <name evidence="1" type="ORF">PV07_03423</name>
</gene>
<organism evidence="1 2">
    <name type="scientific">Cladophialophora immunda</name>
    <dbReference type="NCBI Taxonomy" id="569365"/>
    <lineage>
        <taxon>Eukaryota</taxon>
        <taxon>Fungi</taxon>
        <taxon>Dikarya</taxon>
        <taxon>Ascomycota</taxon>
        <taxon>Pezizomycotina</taxon>
        <taxon>Eurotiomycetes</taxon>
        <taxon>Chaetothyriomycetidae</taxon>
        <taxon>Chaetothyriales</taxon>
        <taxon>Herpotrichiellaceae</taxon>
        <taxon>Cladophialophora</taxon>
    </lineage>
</organism>
<dbReference type="AlphaFoldDB" id="A0A0D2CP86"/>
<dbReference type="EMBL" id="KN847041">
    <property type="protein sequence ID" value="KIW31830.1"/>
    <property type="molecule type" value="Genomic_DNA"/>
</dbReference>
<dbReference type="RefSeq" id="XP_016252046.1">
    <property type="nucleotide sequence ID" value="XM_016390144.1"/>
</dbReference>
<protein>
    <recommendedName>
        <fullName evidence="3">Arrestin-like N-terminal domain-containing protein</fullName>
    </recommendedName>
</protein>
<evidence type="ECO:0000313" key="2">
    <source>
        <dbReference type="Proteomes" id="UP000054466"/>
    </source>
</evidence>
<dbReference type="HOGENOM" id="CLU_618246_0_0_1"/>
<accession>A0A0D2CP86</accession>
<keyword evidence="2" id="KW-1185">Reference proteome</keyword>
<dbReference type="OrthoDB" id="4156953at2759"/>
<evidence type="ECO:0000313" key="1">
    <source>
        <dbReference type="EMBL" id="KIW31830.1"/>
    </source>
</evidence>
<sequence length="412" mass="45607">MVLARLYVAPPTFLERPFHEFDQATSSVKDQVCRLDCRLGVLEQSVRQRAFDCVHLYFKGTIKSSIDSRTATEDIISLADIKLLPDFVPRLSESHPVSNIDAFHAEFHFDVPTVIATASGVYRPLPLSTIVTGSASVTQTSALTDHRILRGKCQVSYWVEAQFHSGGRRIGGVREAVQISAPYPALRAYLPVRSPVTVQATPNVLTRYMFQKSPDLSVTLYGFDMLIARHEGTDKPQSALLTAALEMKGSPCAESGTFDSRQSFQCAVEAKWAVGTRFSIVSTAGNARRLKVGESIYIKTTLSTQSTSPVFRPLLPEKGDHTWTEPSFPVAAAQLILSVPRAISQPSYHFDHLSRAYYLDLSFSFLNIPGVPRHHAHINIPITVVSWSAHTDAPPKYQPPKYQVLQNEAVVL</sequence>
<dbReference type="GeneID" id="27342617"/>
<dbReference type="VEuPathDB" id="FungiDB:PV07_03423"/>
<reference evidence="1 2" key="1">
    <citation type="submission" date="2015-01" db="EMBL/GenBank/DDBJ databases">
        <title>The Genome Sequence of Cladophialophora immunda CBS83496.</title>
        <authorList>
            <consortium name="The Broad Institute Genomics Platform"/>
            <person name="Cuomo C."/>
            <person name="de Hoog S."/>
            <person name="Gorbushina A."/>
            <person name="Stielow B."/>
            <person name="Teixiera M."/>
            <person name="Abouelleil A."/>
            <person name="Chapman S.B."/>
            <person name="Priest M."/>
            <person name="Young S.K."/>
            <person name="Wortman J."/>
            <person name="Nusbaum C."/>
            <person name="Birren B."/>
        </authorList>
    </citation>
    <scope>NUCLEOTIDE SEQUENCE [LARGE SCALE GENOMIC DNA]</scope>
    <source>
        <strain evidence="1 2">CBS 83496</strain>
    </source>
</reference>